<dbReference type="AlphaFoldDB" id="A0AAW6BN08"/>
<evidence type="ECO:0000313" key="1">
    <source>
        <dbReference type="EMBL" id="MDB6375134.1"/>
    </source>
</evidence>
<accession>A0AAW6BN08</accession>
<sequence length="76" mass="8522">MSIILNNSIQGGKQRYGIADGKLYEFQPDNAGGWHGYPIPGNEAPPKVLREFLSRGRAGFHFVFNLIKDKLTTEFP</sequence>
<comment type="caution">
    <text evidence="1">The sequence shown here is derived from an EMBL/GenBank/DDBJ whole genome shotgun (WGS) entry which is preliminary data.</text>
</comment>
<name>A0AAW6BN08_9GAMM</name>
<reference evidence="1" key="1">
    <citation type="submission" date="2023-01" db="EMBL/GenBank/DDBJ databases">
        <title>Genome sequencing of Photorhabdus bodei 09-20.</title>
        <authorList>
            <person name="Kalindamar S."/>
            <person name="Kumru S."/>
        </authorList>
    </citation>
    <scope>NUCLEOTIDE SEQUENCE</scope>
    <source>
        <strain evidence="1">09-20</strain>
    </source>
</reference>
<organism evidence="1 2">
    <name type="scientific">Photorhabdus bodei</name>
    <dbReference type="NCBI Taxonomy" id="2029681"/>
    <lineage>
        <taxon>Bacteria</taxon>
        <taxon>Pseudomonadati</taxon>
        <taxon>Pseudomonadota</taxon>
        <taxon>Gammaproteobacteria</taxon>
        <taxon>Enterobacterales</taxon>
        <taxon>Morganellaceae</taxon>
        <taxon>Photorhabdus</taxon>
    </lineage>
</organism>
<dbReference type="RefSeq" id="WP_271868147.1">
    <property type="nucleotide sequence ID" value="NZ_JAQMFO010000086.1"/>
</dbReference>
<dbReference type="Proteomes" id="UP001212996">
    <property type="component" value="Unassembled WGS sequence"/>
</dbReference>
<dbReference type="EMBL" id="JAQMFO010000086">
    <property type="protein sequence ID" value="MDB6375134.1"/>
    <property type="molecule type" value="Genomic_DNA"/>
</dbReference>
<protein>
    <submittedName>
        <fullName evidence="1">Uncharacterized protein</fullName>
    </submittedName>
</protein>
<evidence type="ECO:0000313" key="2">
    <source>
        <dbReference type="Proteomes" id="UP001212996"/>
    </source>
</evidence>
<gene>
    <name evidence="1" type="ORF">PH362_25460</name>
</gene>
<proteinExistence type="predicted"/>